<dbReference type="EMBL" id="POAF01000002">
    <property type="protein sequence ID" value="RBM02532.1"/>
    <property type="molecule type" value="Genomic_DNA"/>
</dbReference>
<comment type="caution">
    <text evidence="3">The sequence shown here is derived from an EMBL/GenBank/DDBJ whole genome shotgun (WGS) entry which is preliminary data.</text>
</comment>
<evidence type="ECO:0000313" key="4">
    <source>
        <dbReference type="Proteomes" id="UP000252167"/>
    </source>
</evidence>
<dbReference type="InterPro" id="IPR034660">
    <property type="entry name" value="DinB/YfiT-like"/>
</dbReference>
<reference evidence="3 4" key="1">
    <citation type="submission" date="2018-01" db="EMBL/GenBank/DDBJ databases">
        <title>Glutamicibacter soli strain NHPC-3 Whole genome sequence and assembly.</title>
        <authorList>
            <person name="Choudhury P."/>
            <person name="Gupta D."/>
            <person name="Sengupta K."/>
            <person name="Jawed A."/>
            <person name="Sultana N."/>
            <person name="Saha P."/>
        </authorList>
    </citation>
    <scope>NUCLEOTIDE SEQUENCE [LARGE SCALE GENOMIC DNA]</scope>
    <source>
        <strain evidence="3 4">NHPC-3</strain>
    </source>
</reference>
<dbReference type="InterPro" id="IPR024344">
    <property type="entry name" value="MDMPI_metal-binding"/>
</dbReference>
<dbReference type="GO" id="GO:0046872">
    <property type="term" value="F:metal ion binding"/>
    <property type="evidence" value="ECO:0007669"/>
    <property type="project" value="InterPro"/>
</dbReference>
<dbReference type="Pfam" id="PF07398">
    <property type="entry name" value="MDMPI_C"/>
    <property type="match status" value="1"/>
</dbReference>
<dbReference type="InterPro" id="IPR017517">
    <property type="entry name" value="Maleyloyr_isom"/>
</dbReference>
<dbReference type="AlphaFoldDB" id="A0A365YIN7"/>
<evidence type="ECO:0000259" key="1">
    <source>
        <dbReference type="Pfam" id="PF07398"/>
    </source>
</evidence>
<name>A0A365YIN7_9MICC</name>
<dbReference type="SUPFAM" id="SSF55718">
    <property type="entry name" value="SCP-like"/>
    <property type="match status" value="1"/>
</dbReference>
<accession>A0A365YIN7</accession>
<protein>
    <submittedName>
        <fullName evidence="3">Uncharacterized protein</fullName>
    </submittedName>
</protein>
<dbReference type="Gene3D" id="1.20.120.450">
    <property type="entry name" value="dinb family like domain"/>
    <property type="match status" value="1"/>
</dbReference>
<feature type="domain" description="Mycothiol-dependent maleylpyruvate isomerase metal-binding" evidence="2">
    <location>
        <begin position="16"/>
        <end position="148"/>
    </location>
</feature>
<dbReference type="InterPro" id="IPR010872">
    <property type="entry name" value="MDMPI_C-term_domain"/>
</dbReference>
<dbReference type="SUPFAM" id="SSF109854">
    <property type="entry name" value="DinB/YfiT-like putative metalloenzymes"/>
    <property type="match status" value="1"/>
</dbReference>
<dbReference type="RefSeq" id="WP_113606573.1">
    <property type="nucleotide sequence ID" value="NZ_POAF01000002.1"/>
</dbReference>
<gene>
    <name evidence="3" type="ORF">C1H84_03580</name>
</gene>
<dbReference type="Proteomes" id="UP000252167">
    <property type="component" value="Unassembled WGS sequence"/>
</dbReference>
<organism evidence="3 4">
    <name type="scientific">Glutamicibacter soli</name>
    <dbReference type="NCBI Taxonomy" id="453836"/>
    <lineage>
        <taxon>Bacteria</taxon>
        <taxon>Bacillati</taxon>
        <taxon>Actinomycetota</taxon>
        <taxon>Actinomycetes</taxon>
        <taxon>Micrococcales</taxon>
        <taxon>Micrococcaceae</taxon>
        <taxon>Glutamicibacter</taxon>
    </lineage>
</organism>
<keyword evidence="4" id="KW-1185">Reference proteome</keyword>
<evidence type="ECO:0000259" key="2">
    <source>
        <dbReference type="Pfam" id="PF11716"/>
    </source>
</evidence>
<sequence>MTQILAPDALISQVTTALDELREQVRGVDFQNYPKASSLPGWSTAQLIAHLASFAKAARRQFERAGQEPPLEMYDGGAAGRIESINMTALMRPEALLELTNTALAELREVLPSAAGKWEESVGYRPGAKVADMMYATWREMLIHATDLDEFVRPASSWPAEFSEHLFRALAARVPSEDRLVLQPHGKSPVVLGAGENSWVLSGTEFDLAAWLAGRPAAGPVQATAAADAADYPELLPWPSDRLMNR</sequence>
<dbReference type="Pfam" id="PF11716">
    <property type="entry name" value="MDMPI_N"/>
    <property type="match status" value="1"/>
</dbReference>
<dbReference type="InterPro" id="IPR036527">
    <property type="entry name" value="SCP2_sterol-bd_dom_sf"/>
</dbReference>
<proteinExistence type="predicted"/>
<evidence type="ECO:0000313" key="3">
    <source>
        <dbReference type="EMBL" id="RBM02532.1"/>
    </source>
</evidence>
<feature type="domain" description="MDMPI C-terminal" evidence="1">
    <location>
        <begin position="157"/>
        <end position="226"/>
    </location>
</feature>
<dbReference type="NCBIfam" id="TIGR03083">
    <property type="entry name" value="maleylpyruvate isomerase family mycothiol-dependent enzyme"/>
    <property type="match status" value="1"/>
</dbReference>